<gene>
    <name evidence="2" type="ORF">GGR95_001173</name>
</gene>
<evidence type="ECO:0000256" key="1">
    <source>
        <dbReference type="SAM" id="MobiDB-lite"/>
    </source>
</evidence>
<comment type="caution">
    <text evidence="2">The sequence shown here is derived from an EMBL/GenBank/DDBJ whole genome shotgun (WGS) entry which is preliminary data.</text>
</comment>
<feature type="region of interest" description="Disordered" evidence="1">
    <location>
        <begin position="25"/>
        <end position="72"/>
    </location>
</feature>
<sequence>MKNTVISLALIAGLAACSGGNPFDENATDTGSGSGTDGGTDGGTDTGGETDGDGIAITDGTPPGTESPTSGDTIYRSEKLNEESGDGYANSVSYNSDDDTFTVNNLAFDGDSPYVRGKSVSSLNGGRFNVYEAEELAFDPNTGDAIDQFKYRAIYGVSKNRTTDGRNVPTTQFAIVRTGAYVKYGFGGFIYQRDGGVTLPETLQAKYTGKSAGLRDSNDGGDLQFTTADVEINIDSDDFDKGAGVNGRISNRRVFDLDGNDITGTVAATIGTGLTQIPDAQLVVQAGVLQDSGDLVGEVVSSYRTADGNEVEYETGNYYAIVAGDNADEIVGVFVLEAGNSRDTGGFIVYRGKDE</sequence>
<accession>A0A7W6H002</accession>
<dbReference type="AlphaFoldDB" id="A0A7W6H002"/>
<reference evidence="2 3" key="1">
    <citation type="submission" date="2020-08" db="EMBL/GenBank/DDBJ databases">
        <title>Genomic Encyclopedia of Type Strains, Phase IV (KMG-IV): sequencing the most valuable type-strain genomes for metagenomic binning, comparative biology and taxonomic classification.</title>
        <authorList>
            <person name="Goeker M."/>
        </authorList>
    </citation>
    <scope>NUCLEOTIDE SEQUENCE [LARGE SCALE GENOMIC DNA]</scope>
    <source>
        <strain evidence="2 3">DSM 102234</strain>
    </source>
</reference>
<dbReference type="RefSeq" id="WP_184563756.1">
    <property type="nucleotide sequence ID" value="NZ_JACIEI010000003.1"/>
</dbReference>
<evidence type="ECO:0000313" key="3">
    <source>
        <dbReference type="Proteomes" id="UP000530268"/>
    </source>
</evidence>
<protein>
    <submittedName>
        <fullName evidence="2">Uncharacterized protein</fullName>
    </submittedName>
</protein>
<name>A0A7W6H002_9RHOB</name>
<dbReference type="Gene3D" id="2.40.160.90">
    <property type="match status" value="1"/>
</dbReference>
<organism evidence="2 3">
    <name type="scientific">Sulfitobacter undariae</name>
    <dbReference type="NCBI Taxonomy" id="1563671"/>
    <lineage>
        <taxon>Bacteria</taxon>
        <taxon>Pseudomonadati</taxon>
        <taxon>Pseudomonadota</taxon>
        <taxon>Alphaproteobacteria</taxon>
        <taxon>Rhodobacterales</taxon>
        <taxon>Roseobacteraceae</taxon>
        <taxon>Sulfitobacter</taxon>
    </lineage>
</organism>
<dbReference type="Proteomes" id="UP000530268">
    <property type="component" value="Unassembled WGS sequence"/>
</dbReference>
<evidence type="ECO:0000313" key="2">
    <source>
        <dbReference type="EMBL" id="MBB3993542.1"/>
    </source>
</evidence>
<feature type="compositionally biased region" description="Gly residues" evidence="1">
    <location>
        <begin position="32"/>
        <end position="46"/>
    </location>
</feature>
<keyword evidence="3" id="KW-1185">Reference proteome</keyword>
<dbReference type="EMBL" id="JACIEI010000003">
    <property type="protein sequence ID" value="MBB3993542.1"/>
    <property type="molecule type" value="Genomic_DNA"/>
</dbReference>
<dbReference type="PROSITE" id="PS51257">
    <property type="entry name" value="PROKAR_LIPOPROTEIN"/>
    <property type="match status" value="1"/>
</dbReference>
<proteinExistence type="predicted"/>